<evidence type="ECO:0000313" key="2">
    <source>
        <dbReference type="Proteomes" id="UP001177021"/>
    </source>
</evidence>
<accession>A0ACB0J2D1</accession>
<protein>
    <submittedName>
        <fullName evidence="1">Uncharacterized protein</fullName>
    </submittedName>
</protein>
<sequence length="71" mass="8005">MAITNFILTVAGVSAAVILLRSDVKKSASIFRDNLKHIRHWLEQETAHSSKVTEELQSKVLPKDIPKKDNH</sequence>
<gene>
    <name evidence="1" type="ORF">MILVUS5_LOCUS8713</name>
</gene>
<keyword evidence="2" id="KW-1185">Reference proteome</keyword>
<dbReference type="EMBL" id="CASHSV030000024">
    <property type="protein sequence ID" value="CAJ2638520.1"/>
    <property type="molecule type" value="Genomic_DNA"/>
</dbReference>
<reference evidence="1" key="1">
    <citation type="submission" date="2023-10" db="EMBL/GenBank/DDBJ databases">
        <authorList>
            <person name="Rodriguez Cubillos JULIANA M."/>
            <person name="De Vega J."/>
        </authorList>
    </citation>
    <scope>NUCLEOTIDE SEQUENCE</scope>
</reference>
<organism evidence="1 2">
    <name type="scientific">Trifolium pratense</name>
    <name type="common">Red clover</name>
    <dbReference type="NCBI Taxonomy" id="57577"/>
    <lineage>
        <taxon>Eukaryota</taxon>
        <taxon>Viridiplantae</taxon>
        <taxon>Streptophyta</taxon>
        <taxon>Embryophyta</taxon>
        <taxon>Tracheophyta</taxon>
        <taxon>Spermatophyta</taxon>
        <taxon>Magnoliopsida</taxon>
        <taxon>eudicotyledons</taxon>
        <taxon>Gunneridae</taxon>
        <taxon>Pentapetalae</taxon>
        <taxon>rosids</taxon>
        <taxon>fabids</taxon>
        <taxon>Fabales</taxon>
        <taxon>Fabaceae</taxon>
        <taxon>Papilionoideae</taxon>
        <taxon>50 kb inversion clade</taxon>
        <taxon>NPAAA clade</taxon>
        <taxon>Hologalegina</taxon>
        <taxon>IRL clade</taxon>
        <taxon>Trifolieae</taxon>
        <taxon>Trifolium</taxon>
    </lineage>
</organism>
<evidence type="ECO:0000313" key="1">
    <source>
        <dbReference type="EMBL" id="CAJ2638520.1"/>
    </source>
</evidence>
<name>A0ACB0J2D1_TRIPR</name>
<proteinExistence type="predicted"/>
<dbReference type="Proteomes" id="UP001177021">
    <property type="component" value="Unassembled WGS sequence"/>
</dbReference>
<comment type="caution">
    <text evidence="1">The sequence shown here is derived from an EMBL/GenBank/DDBJ whole genome shotgun (WGS) entry which is preliminary data.</text>
</comment>